<dbReference type="Pfam" id="PF02844">
    <property type="entry name" value="GARS_N"/>
    <property type="match status" value="1"/>
</dbReference>
<dbReference type="PANTHER" id="PTHR43472:SF1">
    <property type="entry name" value="PHOSPHORIBOSYLAMINE--GLYCINE LIGASE, CHLOROPLASTIC"/>
    <property type="match status" value="1"/>
</dbReference>
<dbReference type="GO" id="GO:0046872">
    <property type="term" value="F:metal ion binding"/>
    <property type="evidence" value="ECO:0007669"/>
    <property type="project" value="UniProtKB-KW"/>
</dbReference>
<dbReference type="FunFam" id="3.30.1490.20:FF:000006">
    <property type="entry name" value="phosphoribosylamine--glycine ligase, chloroplastic-like"/>
    <property type="match status" value="1"/>
</dbReference>
<keyword evidence="8 14" id="KW-0658">Purine biosynthesis</keyword>
<dbReference type="SUPFAM" id="SSF56059">
    <property type="entry name" value="Glutathione synthetase ATP-binding domain-like"/>
    <property type="match status" value="1"/>
</dbReference>
<keyword evidence="5 14" id="KW-0436">Ligase</keyword>
<evidence type="ECO:0000256" key="8">
    <source>
        <dbReference type="ARBA" id="ARBA00022755"/>
    </source>
</evidence>
<keyword evidence="10" id="KW-0464">Manganese</keyword>
<evidence type="ECO:0000256" key="5">
    <source>
        <dbReference type="ARBA" id="ARBA00022598"/>
    </source>
</evidence>
<evidence type="ECO:0000259" key="16">
    <source>
        <dbReference type="PROSITE" id="PS50975"/>
    </source>
</evidence>
<dbReference type="InterPro" id="IPR020562">
    <property type="entry name" value="PRibGlycinamide_synth_N"/>
</dbReference>
<dbReference type="RefSeq" id="WP_121170118.1">
    <property type="nucleotide sequence ID" value="NZ_RBIE01000001.1"/>
</dbReference>
<dbReference type="AlphaFoldDB" id="A0A420W949"/>
<dbReference type="EMBL" id="RBIE01000001">
    <property type="protein sequence ID" value="RKQ63861.1"/>
    <property type="molecule type" value="Genomic_DNA"/>
</dbReference>
<dbReference type="Pfam" id="PF02843">
    <property type="entry name" value="GARS_C"/>
    <property type="match status" value="1"/>
</dbReference>
<accession>A0A420W949</accession>
<comment type="similarity">
    <text evidence="11 14">Belongs to the GARS family.</text>
</comment>
<comment type="cofactor">
    <cofactor evidence="1">
        <name>Mn(2+)</name>
        <dbReference type="ChEBI" id="CHEBI:29035"/>
    </cofactor>
</comment>
<dbReference type="SUPFAM" id="SSF51246">
    <property type="entry name" value="Rudiment single hybrid motif"/>
    <property type="match status" value="1"/>
</dbReference>
<comment type="cofactor">
    <cofactor evidence="2">
        <name>Mg(2+)</name>
        <dbReference type="ChEBI" id="CHEBI:18420"/>
    </cofactor>
</comment>
<evidence type="ECO:0000256" key="4">
    <source>
        <dbReference type="ARBA" id="ARBA00013255"/>
    </source>
</evidence>
<feature type="domain" description="ATP-grasp" evidence="16">
    <location>
        <begin position="107"/>
        <end position="313"/>
    </location>
</feature>
<dbReference type="PROSITE" id="PS50975">
    <property type="entry name" value="ATP_GRASP"/>
    <property type="match status" value="1"/>
</dbReference>
<dbReference type="PROSITE" id="PS00184">
    <property type="entry name" value="GARS"/>
    <property type="match status" value="1"/>
</dbReference>
<dbReference type="InterPro" id="IPR013815">
    <property type="entry name" value="ATP_grasp_subdomain_1"/>
</dbReference>
<dbReference type="InterPro" id="IPR000115">
    <property type="entry name" value="PRibGlycinamide_synth"/>
</dbReference>
<keyword evidence="6" id="KW-0479">Metal-binding</keyword>
<evidence type="ECO:0000313" key="18">
    <source>
        <dbReference type="Proteomes" id="UP000280881"/>
    </source>
</evidence>
<dbReference type="NCBIfam" id="TIGR00877">
    <property type="entry name" value="purD"/>
    <property type="match status" value="1"/>
</dbReference>
<evidence type="ECO:0000256" key="2">
    <source>
        <dbReference type="ARBA" id="ARBA00001946"/>
    </source>
</evidence>
<keyword evidence="9 15" id="KW-0067">ATP-binding</keyword>
<dbReference type="SMART" id="SM01209">
    <property type="entry name" value="GARS_A"/>
    <property type="match status" value="1"/>
</dbReference>
<dbReference type="SUPFAM" id="SSF52440">
    <property type="entry name" value="PreATP-grasp domain"/>
    <property type="match status" value="1"/>
</dbReference>
<gene>
    <name evidence="14" type="primary">purD</name>
    <name evidence="17" type="ORF">C7457_0745</name>
</gene>
<evidence type="ECO:0000256" key="13">
    <source>
        <dbReference type="ARBA" id="ARBA00042864"/>
    </source>
</evidence>
<comment type="caution">
    <text evidence="17">The sequence shown here is derived from an EMBL/GenBank/DDBJ whole genome shotgun (WGS) entry which is preliminary data.</text>
</comment>
<protein>
    <recommendedName>
        <fullName evidence="4 14">Phosphoribosylamine--glycine ligase</fullName>
        <ecNumber evidence="4 14">6.3.4.13</ecNumber>
    </recommendedName>
    <alternativeName>
        <fullName evidence="14">GARS</fullName>
    </alternativeName>
    <alternativeName>
        <fullName evidence="12 14">Glycinamide ribonucleotide synthetase</fullName>
    </alternativeName>
    <alternativeName>
        <fullName evidence="13 14">Phosphoribosylglycinamide synthetase</fullName>
    </alternativeName>
</protein>
<dbReference type="InterPro" id="IPR016185">
    <property type="entry name" value="PreATP-grasp_dom_sf"/>
</dbReference>
<dbReference type="InterPro" id="IPR020560">
    <property type="entry name" value="PRibGlycinamide_synth_C-dom"/>
</dbReference>
<evidence type="ECO:0000256" key="7">
    <source>
        <dbReference type="ARBA" id="ARBA00022741"/>
    </source>
</evidence>
<comment type="catalytic activity">
    <reaction evidence="14">
        <text>5-phospho-beta-D-ribosylamine + glycine + ATP = N(1)-(5-phospho-beta-D-ribosyl)glycinamide + ADP + phosphate + H(+)</text>
        <dbReference type="Rhea" id="RHEA:17453"/>
        <dbReference type="ChEBI" id="CHEBI:15378"/>
        <dbReference type="ChEBI" id="CHEBI:30616"/>
        <dbReference type="ChEBI" id="CHEBI:43474"/>
        <dbReference type="ChEBI" id="CHEBI:57305"/>
        <dbReference type="ChEBI" id="CHEBI:58681"/>
        <dbReference type="ChEBI" id="CHEBI:143788"/>
        <dbReference type="ChEBI" id="CHEBI:456216"/>
        <dbReference type="EC" id="6.3.4.13"/>
    </reaction>
</comment>
<dbReference type="FunFam" id="3.30.470.20:FF:000018">
    <property type="entry name" value="Trifunctional purine biosynthetic protein adenosine-3"/>
    <property type="match status" value="1"/>
</dbReference>
<organism evidence="17 18">
    <name type="scientific">Thermovibrio guaymasensis</name>
    <dbReference type="NCBI Taxonomy" id="240167"/>
    <lineage>
        <taxon>Bacteria</taxon>
        <taxon>Pseudomonadati</taxon>
        <taxon>Aquificota</taxon>
        <taxon>Aquificia</taxon>
        <taxon>Desulfurobacteriales</taxon>
        <taxon>Desulfurobacteriaceae</taxon>
        <taxon>Thermovibrio</taxon>
    </lineage>
</organism>
<comment type="pathway">
    <text evidence="3 14">Purine metabolism; IMP biosynthesis via de novo pathway; N(1)-(5-phospho-D-ribosyl)glycinamide from 5-phospho-alpha-D-ribose 1-diphosphate: step 2/2.</text>
</comment>
<evidence type="ECO:0000256" key="1">
    <source>
        <dbReference type="ARBA" id="ARBA00001936"/>
    </source>
</evidence>
<evidence type="ECO:0000256" key="12">
    <source>
        <dbReference type="ARBA" id="ARBA00042242"/>
    </source>
</evidence>
<dbReference type="Pfam" id="PF01071">
    <property type="entry name" value="GARS_A"/>
    <property type="match status" value="1"/>
</dbReference>
<dbReference type="InterPro" id="IPR020559">
    <property type="entry name" value="PRibGlycinamide_synth_CS"/>
</dbReference>
<dbReference type="Gene3D" id="3.90.600.10">
    <property type="entry name" value="Phosphoribosylglycinamide synthetase, C-terminal domain"/>
    <property type="match status" value="1"/>
</dbReference>
<dbReference type="EC" id="6.3.4.13" evidence="4 14"/>
<proteinExistence type="inferred from homology"/>
<dbReference type="GO" id="GO:0005524">
    <property type="term" value="F:ATP binding"/>
    <property type="evidence" value="ECO:0007669"/>
    <property type="project" value="UniProtKB-UniRule"/>
</dbReference>
<evidence type="ECO:0000256" key="9">
    <source>
        <dbReference type="ARBA" id="ARBA00022840"/>
    </source>
</evidence>
<dbReference type="InterPro" id="IPR020561">
    <property type="entry name" value="PRibGlycinamid_synth_ATP-grasp"/>
</dbReference>
<dbReference type="Gene3D" id="3.40.50.20">
    <property type="match status" value="1"/>
</dbReference>
<name>A0A420W949_9BACT</name>
<dbReference type="HAMAP" id="MF_00138">
    <property type="entry name" value="GARS"/>
    <property type="match status" value="1"/>
</dbReference>
<evidence type="ECO:0000256" key="14">
    <source>
        <dbReference type="HAMAP-Rule" id="MF_00138"/>
    </source>
</evidence>
<dbReference type="GO" id="GO:0004637">
    <property type="term" value="F:phosphoribosylamine-glycine ligase activity"/>
    <property type="evidence" value="ECO:0007669"/>
    <property type="project" value="UniProtKB-UniRule"/>
</dbReference>
<dbReference type="InterPro" id="IPR011054">
    <property type="entry name" value="Rudment_hybrid_motif"/>
</dbReference>
<dbReference type="OrthoDB" id="9807240at2"/>
<dbReference type="InterPro" id="IPR011761">
    <property type="entry name" value="ATP-grasp"/>
</dbReference>
<dbReference type="FunFam" id="3.40.50.20:FF:000006">
    <property type="entry name" value="Phosphoribosylamine--glycine ligase, chloroplastic"/>
    <property type="match status" value="1"/>
</dbReference>
<dbReference type="GO" id="GO:0009113">
    <property type="term" value="P:purine nucleobase biosynthetic process"/>
    <property type="evidence" value="ECO:0007669"/>
    <property type="project" value="InterPro"/>
</dbReference>
<dbReference type="SMART" id="SM01210">
    <property type="entry name" value="GARS_C"/>
    <property type="match status" value="1"/>
</dbReference>
<sequence length="426" mass="46086">MKVLVVGSGGREHALAWKLAQSGKVSKVYGAPGNPGIAQIGQCIDIPVTEIKALADFAEKEGIDLTVVGPEAPLVAGIVDEFESRGLKIFGPSKQAARLEGSKAFAKEMMKKYGVPTADFKVFSNPEEAKRYVEEKGAPIVVKADGLAAGKGVVVAKSVEEAIKAIEKIMVEKVFGSAGDKVVIEDCLFGEEASYLVITDGKRFIPLATAQDHKAVFDGDKGPNTGGMGAYSPAPVLSEELEREVQERVIKPILKGMRKEGHPFKGVLYAGLMVTDEGVKVLEFNVRFGDPEAQAILRRLDSDLFEVCMSVSEGKLVDELKWKPETSICVVLASKGYPGKYEKGKVITGIEEAEKIPTVVVFHAGTKIENGKLVTNGGRVLNVTALGKDIFEARERVYRAVEKIHFEGMHYRKDIGLKAIKRLKGE</sequence>
<dbReference type="UniPathway" id="UPA00074">
    <property type="reaction ID" value="UER00125"/>
</dbReference>
<evidence type="ECO:0000256" key="10">
    <source>
        <dbReference type="ARBA" id="ARBA00023211"/>
    </source>
</evidence>
<dbReference type="PANTHER" id="PTHR43472">
    <property type="entry name" value="PHOSPHORIBOSYLAMINE--GLYCINE LIGASE"/>
    <property type="match status" value="1"/>
</dbReference>
<dbReference type="GO" id="GO:0006189">
    <property type="term" value="P:'de novo' IMP biosynthetic process"/>
    <property type="evidence" value="ECO:0007669"/>
    <property type="project" value="UniProtKB-UniRule"/>
</dbReference>
<evidence type="ECO:0000256" key="3">
    <source>
        <dbReference type="ARBA" id="ARBA00005174"/>
    </source>
</evidence>
<evidence type="ECO:0000313" key="17">
    <source>
        <dbReference type="EMBL" id="RKQ63861.1"/>
    </source>
</evidence>
<dbReference type="InterPro" id="IPR037123">
    <property type="entry name" value="PRibGlycinamide_synth_C_sf"/>
</dbReference>
<keyword evidence="7 15" id="KW-0547">Nucleotide-binding</keyword>
<evidence type="ECO:0000256" key="6">
    <source>
        <dbReference type="ARBA" id="ARBA00022723"/>
    </source>
</evidence>
<evidence type="ECO:0000256" key="15">
    <source>
        <dbReference type="PROSITE-ProRule" id="PRU00409"/>
    </source>
</evidence>
<keyword evidence="18" id="KW-1185">Reference proteome</keyword>
<dbReference type="FunFam" id="3.90.600.10:FF:000001">
    <property type="entry name" value="Trifunctional purine biosynthetic protein adenosine-3"/>
    <property type="match status" value="1"/>
</dbReference>
<evidence type="ECO:0000256" key="11">
    <source>
        <dbReference type="ARBA" id="ARBA00038345"/>
    </source>
</evidence>
<dbReference type="Gene3D" id="3.30.470.20">
    <property type="entry name" value="ATP-grasp fold, B domain"/>
    <property type="match status" value="1"/>
</dbReference>
<dbReference type="Proteomes" id="UP000280881">
    <property type="component" value="Unassembled WGS sequence"/>
</dbReference>
<reference evidence="17 18" key="1">
    <citation type="submission" date="2018-10" db="EMBL/GenBank/DDBJ databases">
        <title>Genomic Encyclopedia of Type Strains, Phase IV (KMG-IV): sequencing the most valuable type-strain genomes for metagenomic binning, comparative biology and taxonomic classification.</title>
        <authorList>
            <person name="Goeker M."/>
        </authorList>
    </citation>
    <scope>NUCLEOTIDE SEQUENCE [LARGE SCALE GENOMIC DNA]</scope>
    <source>
        <strain evidence="17 18">DSM 15521</strain>
    </source>
</reference>
<dbReference type="Gene3D" id="3.30.1490.20">
    <property type="entry name" value="ATP-grasp fold, A domain"/>
    <property type="match status" value="1"/>
</dbReference>